<dbReference type="SMART" id="SM00349">
    <property type="entry name" value="KRAB"/>
    <property type="match status" value="1"/>
</dbReference>
<evidence type="ECO:0000259" key="1">
    <source>
        <dbReference type="PROSITE" id="PS50805"/>
    </source>
</evidence>
<dbReference type="PANTHER" id="PTHR23232">
    <property type="entry name" value="KRAB DOMAIN C2H2 ZINC FINGER"/>
    <property type="match status" value="1"/>
</dbReference>
<organism evidence="2 3">
    <name type="scientific">Pelusios castaneus</name>
    <name type="common">West African mud turtle</name>
    <dbReference type="NCBI Taxonomy" id="367368"/>
    <lineage>
        <taxon>Eukaryota</taxon>
        <taxon>Metazoa</taxon>
        <taxon>Chordata</taxon>
        <taxon>Craniata</taxon>
        <taxon>Vertebrata</taxon>
        <taxon>Euteleostomi</taxon>
        <taxon>Archelosauria</taxon>
        <taxon>Testudinata</taxon>
        <taxon>Testudines</taxon>
        <taxon>Pleurodira</taxon>
        <taxon>Pelomedusidae</taxon>
        <taxon>Pelusios</taxon>
    </lineage>
</organism>
<dbReference type="InterPro" id="IPR050169">
    <property type="entry name" value="Krueppel_C2H2_ZnF"/>
</dbReference>
<dbReference type="SUPFAM" id="SSF109640">
    <property type="entry name" value="KRAB domain (Kruppel-associated box)"/>
    <property type="match status" value="1"/>
</dbReference>
<dbReference type="CDD" id="cd07765">
    <property type="entry name" value="KRAB_A-box"/>
    <property type="match status" value="1"/>
</dbReference>
<dbReference type="InterPro" id="IPR001909">
    <property type="entry name" value="KRAB"/>
</dbReference>
<dbReference type="InterPro" id="IPR036051">
    <property type="entry name" value="KRAB_dom_sf"/>
</dbReference>
<dbReference type="PANTHER" id="PTHR23232:SF163">
    <property type="entry name" value="ZINC FINGER PROTEIN 589"/>
    <property type="match status" value="1"/>
</dbReference>
<dbReference type="AlphaFoldDB" id="A0A8C8SRX0"/>
<name>A0A8C8SRX0_9SAUR</name>
<keyword evidence="3" id="KW-1185">Reference proteome</keyword>
<accession>A0A8C8SRX0</accession>
<dbReference type="Pfam" id="PF01352">
    <property type="entry name" value="KRAB"/>
    <property type="match status" value="1"/>
</dbReference>
<reference evidence="2" key="2">
    <citation type="submission" date="2025-09" db="UniProtKB">
        <authorList>
            <consortium name="Ensembl"/>
        </authorList>
    </citation>
    <scope>IDENTIFICATION</scope>
</reference>
<evidence type="ECO:0000313" key="3">
    <source>
        <dbReference type="Proteomes" id="UP000694393"/>
    </source>
</evidence>
<protein>
    <recommendedName>
        <fullName evidence="1">KRAB domain-containing protein</fullName>
    </recommendedName>
</protein>
<dbReference type="Ensembl" id="ENSPCET00000023657.1">
    <property type="protein sequence ID" value="ENSPCEP00000022895.1"/>
    <property type="gene ID" value="ENSPCEG00000017445.1"/>
</dbReference>
<dbReference type="Proteomes" id="UP000694393">
    <property type="component" value="Unplaced"/>
</dbReference>
<feature type="domain" description="KRAB" evidence="1">
    <location>
        <begin position="6"/>
        <end position="90"/>
    </location>
</feature>
<dbReference type="PROSITE" id="PS50805">
    <property type="entry name" value="KRAB"/>
    <property type="match status" value="1"/>
</dbReference>
<proteinExistence type="predicted"/>
<reference evidence="2" key="1">
    <citation type="submission" date="2025-08" db="UniProtKB">
        <authorList>
            <consortium name="Ensembl"/>
        </authorList>
    </citation>
    <scope>IDENTIFICATION</scope>
</reference>
<sequence>LPEPDVGFEDVALYFTRAQWELLSQPEKQLYRDQMVWNYRALVSLGKDQIPFFYYQLLNVWVPLKSQLPSATQGTVAKLLSRPVPVKGEIRVTEPGAHITCLLEDLFLYSPTWNILCFPLKQCLRSGPGMPDAAETNPGRDLTWLCWAAHMCK</sequence>
<dbReference type="GO" id="GO:0006355">
    <property type="term" value="P:regulation of DNA-templated transcription"/>
    <property type="evidence" value="ECO:0007669"/>
    <property type="project" value="InterPro"/>
</dbReference>
<evidence type="ECO:0000313" key="2">
    <source>
        <dbReference type="Ensembl" id="ENSPCEP00000022895.1"/>
    </source>
</evidence>
<dbReference type="Gene3D" id="6.10.140.140">
    <property type="match status" value="1"/>
</dbReference>